<dbReference type="Pfam" id="PF00583">
    <property type="entry name" value="Acetyltransf_1"/>
    <property type="match status" value="1"/>
</dbReference>
<name>A0ABQ6ELT0_9VIBR</name>
<keyword evidence="3" id="KW-1185">Reference proteome</keyword>
<dbReference type="PROSITE" id="PS51186">
    <property type="entry name" value="GNAT"/>
    <property type="match status" value="1"/>
</dbReference>
<proteinExistence type="predicted"/>
<protein>
    <recommendedName>
        <fullName evidence="1">N-acetyltransferase domain-containing protein</fullName>
    </recommendedName>
</protein>
<dbReference type="InterPro" id="IPR000182">
    <property type="entry name" value="GNAT_dom"/>
</dbReference>
<sequence>MNVSYLPTDDVALSAELTYQNMSPYYEKYGVEWQQQQIVEQVKSLDNWDIVAEGKVVGTFRLAFEADSCYLRDLQISSFYQNKGVGSAVLKEVERLALQSDSKKVKLKVFKVSPAFHLYQRSGFVVVKEDDRFFYMEKRLV</sequence>
<dbReference type="RefSeq" id="WP_089124203.1">
    <property type="nucleotide sequence ID" value="NZ_BSPV01000003.1"/>
</dbReference>
<dbReference type="InterPro" id="IPR016181">
    <property type="entry name" value="Acyl_CoA_acyltransferase"/>
</dbReference>
<dbReference type="CDD" id="cd04301">
    <property type="entry name" value="NAT_SF"/>
    <property type="match status" value="1"/>
</dbReference>
<dbReference type="Gene3D" id="3.40.630.30">
    <property type="match status" value="1"/>
</dbReference>
<comment type="caution">
    <text evidence="2">The sequence shown here is derived from an EMBL/GenBank/DDBJ whole genome shotgun (WGS) entry which is preliminary data.</text>
</comment>
<dbReference type="Proteomes" id="UP001157156">
    <property type="component" value="Unassembled WGS sequence"/>
</dbReference>
<dbReference type="SUPFAM" id="SSF55729">
    <property type="entry name" value="Acyl-CoA N-acyltransferases (Nat)"/>
    <property type="match status" value="1"/>
</dbReference>
<gene>
    <name evidence="2" type="ORF">GCM10007931_07940</name>
</gene>
<reference evidence="3" key="1">
    <citation type="journal article" date="2019" name="Int. J. Syst. Evol. Microbiol.">
        <title>The Global Catalogue of Microorganisms (GCM) 10K type strain sequencing project: providing services to taxonomists for standard genome sequencing and annotation.</title>
        <authorList>
            <consortium name="The Broad Institute Genomics Platform"/>
            <consortium name="The Broad Institute Genome Sequencing Center for Infectious Disease"/>
            <person name="Wu L."/>
            <person name="Ma J."/>
        </authorList>
    </citation>
    <scope>NUCLEOTIDE SEQUENCE [LARGE SCALE GENOMIC DNA]</scope>
    <source>
        <strain evidence="3">NBRC 111146</strain>
    </source>
</reference>
<accession>A0ABQ6ELT0</accession>
<organism evidence="2 3">
    <name type="scientific">Vibrio algivorus</name>
    <dbReference type="NCBI Taxonomy" id="1667024"/>
    <lineage>
        <taxon>Bacteria</taxon>
        <taxon>Pseudomonadati</taxon>
        <taxon>Pseudomonadota</taxon>
        <taxon>Gammaproteobacteria</taxon>
        <taxon>Vibrionales</taxon>
        <taxon>Vibrionaceae</taxon>
        <taxon>Vibrio</taxon>
    </lineage>
</organism>
<dbReference type="EMBL" id="BSPV01000003">
    <property type="protein sequence ID" value="GLT13820.1"/>
    <property type="molecule type" value="Genomic_DNA"/>
</dbReference>
<feature type="domain" description="N-acetyltransferase" evidence="1">
    <location>
        <begin position="1"/>
        <end position="141"/>
    </location>
</feature>
<evidence type="ECO:0000259" key="1">
    <source>
        <dbReference type="PROSITE" id="PS51186"/>
    </source>
</evidence>
<evidence type="ECO:0000313" key="3">
    <source>
        <dbReference type="Proteomes" id="UP001157156"/>
    </source>
</evidence>
<evidence type="ECO:0000313" key="2">
    <source>
        <dbReference type="EMBL" id="GLT13820.1"/>
    </source>
</evidence>